<dbReference type="PANTHER" id="PTHR19879">
    <property type="entry name" value="TRANSCRIPTION INITIATION FACTOR TFIID"/>
    <property type="match status" value="1"/>
</dbReference>
<dbReference type="Pfam" id="PF20703">
    <property type="entry name" value="nSTAND1"/>
    <property type="match status" value="1"/>
</dbReference>
<dbReference type="PANTHER" id="PTHR19879:SF9">
    <property type="entry name" value="TRANSCRIPTION INITIATION FACTOR TFIID SUBUNIT 5"/>
    <property type="match status" value="1"/>
</dbReference>
<dbReference type="SMART" id="SM00320">
    <property type="entry name" value="WD40"/>
    <property type="match status" value="11"/>
</dbReference>
<accession>E3IZJ3</accession>
<evidence type="ECO:0000256" key="1">
    <source>
        <dbReference type="ARBA" id="ARBA00022574"/>
    </source>
</evidence>
<evidence type="ECO:0000313" key="6">
    <source>
        <dbReference type="EMBL" id="ADP82763.1"/>
    </source>
</evidence>
<dbReference type="InterPro" id="IPR015943">
    <property type="entry name" value="WD40/YVTN_repeat-like_dom_sf"/>
</dbReference>
<dbReference type="eggNOG" id="COG2319">
    <property type="taxonomic scope" value="Bacteria"/>
</dbReference>
<dbReference type="EMBL" id="CP002299">
    <property type="protein sequence ID" value="ADP82763.1"/>
    <property type="molecule type" value="Genomic_DNA"/>
</dbReference>
<dbReference type="InterPro" id="IPR020472">
    <property type="entry name" value="WD40_PAC1"/>
</dbReference>
<organism evidence="6 7">
    <name type="scientific">Pseudofrankia inefficax (strain DSM 45817 / CECT 9037 / DDB 130130 / EuI1c)</name>
    <name type="common">Frankia inefficax</name>
    <dbReference type="NCBI Taxonomy" id="298654"/>
    <lineage>
        <taxon>Bacteria</taxon>
        <taxon>Bacillati</taxon>
        <taxon>Actinomycetota</taxon>
        <taxon>Actinomycetes</taxon>
        <taxon>Frankiales</taxon>
        <taxon>Frankiaceae</taxon>
        <taxon>Pseudofrankia</taxon>
    </lineage>
</organism>
<evidence type="ECO:0000256" key="4">
    <source>
        <dbReference type="SAM" id="Coils"/>
    </source>
</evidence>
<evidence type="ECO:0000259" key="5">
    <source>
        <dbReference type="Pfam" id="PF20703"/>
    </source>
</evidence>
<dbReference type="Proteomes" id="UP000002484">
    <property type="component" value="Chromosome"/>
</dbReference>
<feature type="repeat" description="WD" evidence="3">
    <location>
        <begin position="1024"/>
        <end position="1065"/>
    </location>
</feature>
<name>E3IZJ3_PSEI1</name>
<evidence type="ECO:0000313" key="7">
    <source>
        <dbReference type="Proteomes" id="UP000002484"/>
    </source>
</evidence>
<keyword evidence="7" id="KW-1185">Reference proteome</keyword>
<dbReference type="PROSITE" id="PS00678">
    <property type="entry name" value="WD_REPEATS_1"/>
    <property type="match status" value="3"/>
</dbReference>
<dbReference type="Pfam" id="PF00400">
    <property type="entry name" value="WD40"/>
    <property type="match status" value="5"/>
</dbReference>
<feature type="domain" description="Novel STAND NTPase 1" evidence="5">
    <location>
        <begin position="288"/>
        <end position="734"/>
    </location>
</feature>
<dbReference type="InterPro" id="IPR019775">
    <property type="entry name" value="WD40_repeat_CS"/>
</dbReference>
<dbReference type="PROSITE" id="PS50294">
    <property type="entry name" value="WD_REPEATS_REGION"/>
    <property type="match status" value="3"/>
</dbReference>
<protein>
    <submittedName>
        <fullName evidence="6">WD40 repeat, subgroup</fullName>
    </submittedName>
</protein>
<dbReference type="InParanoid" id="E3IZJ3"/>
<dbReference type="KEGG" id="fri:FraEuI1c_4773"/>
<evidence type="ECO:0000256" key="3">
    <source>
        <dbReference type="PROSITE-ProRule" id="PRU00221"/>
    </source>
</evidence>
<dbReference type="Gene3D" id="2.130.10.10">
    <property type="entry name" value="YVTN repeat-like/Quinoprotein amine dehydrogenase"/>
    <property type="match status" value="4"/>
</dbReference>
<evidence type="ECO:0000256" key="2">
    <source>
        <dbReference type="ARBA" id="ARBA00022737"/>
    </source>
</evidence>
<keyword evidence="4" id="KW-0175">Coiled coil</keyword>
<reference evidence="6 7" key="1">
    <citation type="submission" date="2010-10" db="EMBL/GenBank/DDBJ databases">
        <title>Complete sequence of Frankia sp. EuI1c.</title>
        <authorList>
            <consortium name="US DOE Joint Genome Institute"/>
            <person name="Lucas S."/>
            <person name="Copeland A."/>
            <person name="Lapidus A."/>
            <person name="Cheng J.-F."/>
            <person name="Bruce D."/>
            <person name="Goodwin L."/>
            <person name="Pitluck S."/>
            <person name="Chertkov O."/>
            <person name="Detter J.C."/>
            <person name="Han C."/>
            <person name="Tapia R."/>
            <person name="Land M."/>
            <person name="Hauser L."/>
            <person name="Jeffries C."/>
            <person name="Kyrpides N."/>
            <person name="Ivanova N."/>
            <person name="Mikhailova N."/>
            <person name="Beauchemin N."/>
            <person name="Sen A."/>
            <person name="Sur S.A."/>
            <person name="Gtari M."/>
            <person name="Wall L."/>
            <person name="Tisa L."/>
            <person name="Woyke T."/>
        </authorList>
    </citation>
    <scope>NUCLEOTIDE SEQUENCE [LARGE SCALE GENOMIC DNA]</scope>
    <source>
        <strain evidence="7">DSM 45817 / CECT 9037 / EuI1c</strain>
    </source>
</reference>
<dbReference type="RefSeq" id="WP_013425881.1">
    <property type="nucleotide sequence ID" value="NC_014666.1"/>
</dbReference>
<feature type="coiled-coil region" evidence="4">
    <location>
        <begin position="764"/>
        <end position="791"/>
    </location>
</feature>
<gene>
    <name evidence="6" type="ordered locus">FraEuI1c_4773</name>
</gene>
<dbReference type="PRINTS" id="PR00320">
    <property type="entry name" value="GPROTEINBRPT"/>
</dbReference>
<dbReference type="STRING" id="298654.FraEuI1c_4773"/>
<dbReference type="PROSITE" id="PS50082">
    <property type="entry name" value="WD_REPEATS_2"/>
    <property type="match status" value="3"/>
</dbReference>
<dbReference type="InterPro" id="IPR001680">
    <property type="entry name" value="WD40_rpt"/>
</dbReference>
<dbReference type="SUPFAM" id="SSF50978">
    <property type="entry name" value="WD40 repeat-like"/>
    <property type="match status" value="2"/>
</dbReference>
<feature type="repeat" description="WD" evidence="3">
    <location>
        <begin position="880"/>
        <end position="913"/>
    </location>
</feature>
<dbReference type="HOGENOM" id="CLU_002352_0_2_11"/>
<sequence>MQQPLGPTGLPADSQALIICPGRPPEPGAAQVVATARRGADALRRGLIGPGALAESRVQLVDAPRTAVDVAMALTLAGTVPRDVLLVCWLGPVAPPDGGEPLLVVGTGPDAERSGTLRFGQLLALTAASPARRRVVLVDGWRLGSDSAVTARPDEDLAAGFAEVAGRYGDELELLVAVSPGGPGFGAGPLPPAVASVDQLLTAGDPDGPEQLTVGGVFATAHRRLAAAGVVSATHLAGPAAGETPLARNLARVTRTDAGRAEATVLLADPAPAGPVPAAAELAPVASPYPGLAAFDAGSERYFFGRAETVAEVLAALRDRPADAGPLVLVGASGAGKSSVLRAGVLPALRRGELGRAVAAGPQVLFTPTERPLDELAARVAEAIAPPGLAGVIRDAVRTDPRRLAQIVVDLVARAAAPYDPAVTTPPGPADSVEPTAEPPRARLVVAVDQFEETFTLAGDTLAGDTLGGDTLGGDEAQRAGFVAALAALAAPGPAGEPAPAVVLLAVRGDFYLRCVGYPELAHALARGQVVVGPMRREEIRAAVVRPATAVGLTVSPALVELILDDLAADEDAGDAGSGSLPLLAHALRATWERRAAGTLTVDAYRAVGRLGGALAKTADDWFTGLDAAGQETAHGLLLGLVRVGEVGEATRRPRPRAALLAEVSAPGAPAVLDALIRGRLVEADENRVQLTHEALVRAWPRLREWVELDRAGALVRQRLDDGGQEWESHGRDPSLLIRGQRLTGARDWVEAGGRRRTLASPAAEFYDASVDRERAEAEQARRRTRRLRSLVAALTVLVLVATGTSVFAFNRRAAARTAENAAVTANATALSAHIAGVAETVAANNSEVAAQLAIAADRTADTPDAKTAILGASSPVRLLHAHDGSIGTVAWSPNGRVVASGSDDGMVKLWDVTHLPAVRPLGGELRQGDAKSTHAVKSVTFDDTGRLLAVGTANGDVKIYTVTNPAAPVLRDTLPTAPLDGGGVFALAFGAHGDVLAVGGYGGSAVRLYDVGVPGAPRLLSTLNGSAEQVRALAFNPDGTLLVTGSEDGYAYLWDVTDAASPLQLQTLATPPAATAATSDIRAVAFSPTGRELAVGTSYDDVLRFTVDGKAATPATTLAANNTQVSSLGYVDGQTLGVVEAGAGVGLSLFRPGEFSYLVPTPTSKNDVAAFYTLPQPSTPWSFAADPRDDHWIVTAGSDGALRWARWNDGIAAGGEVPQFLFPRSNTSIALVTSLDTLEIYDFAPDPGHLPAPTLRTAADLTAGSAYAPFAGDLAARSGLLAVAASDRVTLWDVSDAAIARWPSRTRSDPPAKIAPLASIPRTAGTTTDVTLSPDGRRLAIGTPGGLELWDITTRTAPKLIGRQPAAHKSTGLVRVAFSPDSRWLASTSNDKVLKIWDVGRGLAGGPTGTLTLPAGQNAVAFSPKGAIVALGGQDNRVRLVDVADPARPRVAGTSTSQAFQVLAIIFSPDGRALVAGGAEDIRVWDVTNPADPRWTLSLPAIRGLNYPFTFASFLGGGRYLVVGRNYAVASLYDLDIGQDLNRLCAGLGDVITREEWDTYLNGVPYARPCGAA</sequence>
<proteinExistence type="predicted"/>
<keyword evidence="2" id="KW-0677">Repeat</keyword>
<dbReference type="InterPro" id="IPR049052">
    <property type="entry name" value="nSTAND1"/>
</dbReference>
<dbReference type="InterPro" id="IPR036322">
    <property type="entry name" value="WD40_repeat_dom_sf"/>
</dbReference>
<feature type="repeat" description="WD" evidence="3">
    <location>
        <begin position="1377"/>
        <end position="1400"/>
    </location>
</feature>
<keyword evidence="1 3" id="KW-0853">WD repeat</keyword>